<evidence type="ECO:0000313" key="2">
    <source>
        <dbReference type="EMBL" id="CAD7234953.1"/>
    </source>
</evidence>
<feature type="region of interest" description="Disordered" evidence="1">
    <location>
        <begin position="1"/>
        <end position="57"/>
    </location>
</feature>
<accession>A0A7R8ZS49</accession>
<feature type="non-terminal residue" evidence="2">
    <location>
        <position position="1"/>
    </location>
</feature>
<name>A0A7R8ZS49_9CRUS</name>
<sequence length="57" mass="5615">MVKSSGKVGVRTCPLNRPSEASGIDISGVEGPQVQEPGGQSTVVVGTDSLDGEGTGS</sequence>
<organism evidence="2">
    <name type="scientific">Cyprideis torosa</name>
    <dbReference type="NCBI Taxonomy" id="163714"/>
    <lineage>
        <taxon>Eukaryota</taxon>
        <taxon>Metazoa</taxon>
        <taxon>Ecdysozoa</taxon>
        <taxon>Arthropoda</taxon>
        <taxon>Crustacea</taxon>
        <taxon>Oligostraca</taxon>
        <taxon>Ostracoda</taxon>
        <taxon>Podocopa</taxon>
        <taxon>Podocopida</taxon>
        <taxon>Cytherocopina</taxon>
        <taxon>Cytheroidea</taxon>
        <taxon>Cytherideidae</taxon>
        <taxon>Cyprideis</taxon>
    </lineage>
</organism>
<gene>
    <name evidence="2" type="ORF">CTOB1V02_LOCUS12769</name>
</gene>
<reference evidence="2" key="1">
    <citation type="submission" date="2020-11" db="EMBL/GenBank/DDBJ databases">
        <authorList>
            <person name="Tran Van P."/>
        </authorList>
    </citation>
    <scope>NUCLEOTIDE SEQUENCE</scope>
</reference>
<protein>
    <submittedName>
        <fullName evidence="2">Uncharacterized protein</fullName>
    </submittedName>
</protein>
<dbReference type="AlphaFoldDB" id="A0A7R8ZS49"/>
<proteinExistence type="predicted"/>
<dbReference type="EMBL" id="OB670585">
    <property type="protein sequence ID" value="CAD7234953.1"/>
    <property type="molecule type" value="Genomic_DNA"/>
</dbReference>
<evidence type="ECO:0000256" key="1">
    <source>
        <dbReference type="SAM" id="MobiDB-lite"/>
    </source>
</evidence>